<dbReference type="Gene3D" id="3.90.79.10">
    <property type="entry name" value="Nucleoside Triphosphate Pyrophosphohydrolase"/>
    <property type="match status" value="1"/>
</dbReference>
<dbReference type="GeneID" id="80818980"/>
<dbReference type="GO" id="GO:1901909">
    <property type="term" value="P:diadenosine hexaphosphate catabolic process"/>
    <property type="evidence" value="ECO:0007669"/>
    <property type="project" value="TreeGrafter"/>
</dbReference>
<protein>
    <submittedName>
        <fullName evidence="6">8-oxo-dGTP pyrophosphatase MutT, NUDIX family</fullName>
    </submittedName>
</protein>
<sequence>MTPDKSISNGLITRLWALIKKFYADVALPMVQRPRQLQTAALCYRATDEGRQVLLITSLDSGRWIIPKGWLMRDKNASEAAVVEAWEEAGVRPGRISRQPVGSYVYDKIKSSGLPVTVETLVFAVEVRALEDSFPEAGQRERRWLDPAEAAERVREPGLRQILLEFEADTRRAR</sequence>
<dbReference type="InterPro" id="IPR015797">
    <property type="entry name" value="NUDIX_hydrolase-like_dom_sf"/>
</dbReference>
<proteinExistence type="predicted"/>
<dbReference type="CDD" id="cd04666">
    <property type="entry name" value="NUDIX_DIPP2_like_Nudt4"/>
    <property type="match status" value="1"/>
</dbReference>
<dbReference type="GO" id="GO:0034432">
    <property type="term" value="F:bis(5'-adenosyl)-pentaphosphatase activity"/>
    <property type="evidence" value="ECO:0007669"/>
    <property type="project" value="TreeGrafter"/>
</dbReference>
<dbReference type="EMBL" id="FNYY01000009">
    <property type="protein sequence ID" value="SEJ71775.1"/>
    <property type="molecule type" value="Genomic_DNA"/>
</dbReference>
<evidence type="ECO:0000313" key="6">
    <source>
        <dbReference type="EMBL" id="SEJ71775.1"/>
    </source>
</evidence>
<keyword evidence="7" id="KW-1185">Reference proteome</keyword>
<dbReference type="GO" id="GO:1901907">
    <property type="term" value="P:diadenosine pentaphosphate catabolic process"/>
    <property type="evidence" value="ECO:0007669"/>
    <property type="project" value="TreeGrafter"/>
</dbReference>
<dbReference type="GO" id="GO:0071543">
    <property type="term" value="P:diphosphoinositol polyphosphate metabolic process"/>
    <property type="evidence" value="ECO:0007669"/>
    <property type="project" value="TreeGrafter"/>
</dbReference>
<dbReference type="PANTHER" id="PTHR12629:SF0">
    <property type="entry name" value="DIPHOSPHOINOSITOL-POLYPHOSPHATE DIPHOSPHATASE"/>
    <property type="match status" value="1"/>
</dbReference>
<evidence type="ECO:0000313" key="7">
    <source>
        <dbReference type="Proteomes" id="UP000182932"/>
    </source>
</evidence>
<dbReference type="AlphaFoldDB" id="A0A975ZP01"/>
<dbReference type="PANTHER" id="PTHR12629">
    <property type="entry name" value="DIPHOSPHOINOSITOL POLYPHOSPHATE PHOSPHOHYDROLASE"/>
    <property type="match status" value="1"/>
</dbReference>
<reference evidence="6 7" key="1">
    <citation type="submission" date="2016-10" db="EMBL/GenBank/DDBJ databases">
        <authorList>
            <person name="Varghese N."/>
            <person name="Submissions S."/>
        </authorList>
    </citation>
    <scope>NUCLEOTIDE SEQUENCE [LARGE SCALE GENOMIC DNA]</scope>
    <source>
        <strain evidence="6 7">FF3</strain>
    </source>
</reference>
<evidence type="ECO:0000256" key="4">
    <source>
        <dbReference type="ARBA" id="ARBA00022842"/>
    </source>
</evidence>
<evidence type="ECO:0000259" key="5">
    <source>
        <dbReference type="PROSITE" id="PS51462"/>
    </source>
</evidence>
<dbReference type="GO" id="GO:0046872">
    <property type="term" value="F:metal ion binding"/>
    <property type="evidence" value="ECO:0007669"/>
    <property type="project" value="UniProtKB-KW"/>
</dbReference>
<dbReference type="Pfam" id="PF00293">
    <property type="entry name" value="NUDIX"/>
    <property type="match status" value="1"/>
</dbReference>
<keyword evidence="3" id="KW-0378">Hydrolase</keyword>
<evidence type="ECO:0000256" key="2">
    <source>
        <dbReference type="ARBA" id="ARBA00022723"/>
    </source>
</evidence>
<dbReference type="Proteomes" id="UP000182932">
    <property type="component" value="Unassembled WGS sequence"/>
</dbReference>
<evidence type="ECO:0000256" key="1">
    <source>
        <dbReference type="ARBA" id="ARBA00001946"/>
    </source>
</evidence>
<comment type="caution">
    <text evidence="6">The sequence shown here is derived from an EMBL/GenBank/DDBJ whole genome shotgun (WGS) entry which is preliminary data.</text>
</comment>
<keyword evidence="4" id="KW-0460">Magnesium</keyword>
<dbReference type="PROSITE" id="PS51462">
    <property type="entry name" value="NUDIX"/>
    <property type="match status" value="1"/>
</dbReference>
<dbReference type="SUPFAM" id="SSF55811">
    <property type="entry name" value="Nudix"/>
    <property type="match status" value="1"/>
</dbReference>
<gene>
    <name evidence="6" type="ORF">SAMN04487940_10995</name>
</gene>
<dbReference type="GO" id="GO:0008486">
    <property type="term" value="F:diphosphoinositol-polyphosphate diphosphatase activity"/>
    <property type="evidence" value="ECO:0007669"/>
    <property type="project" value="TreeGrafter"/>
</dbReference>
<evidence type="ECO:0000256" key="3">
    <source>
        <dbReference type="ARBA" id="ARBA00022801"/>
    </source>
</evidence>
<dbReference type="GO" id="GO:1901911">
    <property type="term" value="P:adenosine 5'-(hexahydrogen pentaphosphate) catabolic process"/>
    <property type="evidence" value="ECO:0007669"/>
    <property type="project" value="TreeGrafter"/>
</dbReference>
<organism evidence="6 7">
    <name type="scientific">Marinovum algicola</name>
    <dbReference type="NCBI Taxonomy" id="42444"/>
    <lineage>
        <taxon>Bacteria</taxon>
        <taxon>Pseudomonadati</taxon>
        <taxon>Pseudomonadota</taxon>
        <taxon>Alphaproteobacteria</taxon>
        <taxon>Rhodobacterales</taxon>
        <taxon>Roseobacteraceae</taxon>
        <taxon>Marinovum</taxon>
    </lineage>
</organism>
<feature type="domain" description="Nudix hydrolase" evidence="5">
    <location>
        <begin position="34"/>
        <end position="167"/>
    </location>
</feature>
<dbReference type="InterPro" id="IPR047198">
    <property type="entry name" value="DDP-like_NUDIX"/>
</dbReference>
<comment type="cofactor">
    <cofactor evidence="1">
        <name>Mg(2+)</name>
        <dbReference type="ChEBI" id="CHEBI:18420"/>
    </cofactor>
</comment>
<dbReference type="GO" id="GO:0034431">
    <property type="term" value="F:bis(5'-adenosyl)-hexaphosphatase activity"/>
    <property type="evidence" value="ECO:0007669"/>
    <property type="project" value="TreeGrafter"/>
</dbReference>
<dbReference type="GO" id="GO:0005737">
    <property type="term" value="C:cytoplasm"/>
    <property type="evidence" value="ECO:0007669"/>
    <property type="project" value="TreeGrafter"/>
</dbReference>
<dbReference type="RefSeq" id="WP_244526507.1">
    <property type="nucleotide sequence ID" value="NZ_CATLQZ010000007.1"/>
</dbReference>
<name>A0A975ZP01_9RHOB</name>
<accession>A0A975ZP01</accession>
<dbReference type="InterPro" id="IPR000086">
    <property type="entry name" value="NUDIX_hydrolase_dom"/>
</dbReference>
<dbReference type="GO" id="GO:0000298">
    <property type="term" value="F:endopolyphosphatase activity"/>
    <property type="evidence" value="ECO:0007669"/>
    <property type="project" value="TreeGrafter"/>
</dbReference>
<keyword evidence="2" id="KW-0479">Metal-binding</keyword>